<gene>
    <name evidence="1" type="ORF">BCR36DRAFT_443255</name>
</gene>
<accession>A0A1Y1VFB5</accession>
<reference evidence="1 2" key="1">
    <citation type="submission" date="2016-08" db="EMBL/GenBank/DDBJ databases">
        <title>Genomes of anaerobic fungi encode conserved fungal cellulosomes for biomass hydrolysis.</title>
        <authorList>
            <consortium name="DOE Joint Genome Institute"/>
            <person name="Haitjema C.H."/>
            <person name="Gilmore S.P."/>
            <person name="Henske J.K."/>
            <person name="Solomon K.V."/>
            <person name="De Groot R."/>
            <person name="Kuo A."/>
            <person name="Mondo S.J."/>
            <person name="Salamov A.A."/>
            <person name="Labutti K."/>
            <person name="Zhao Z."/>
            <person name="Chiniquy J."/>
            <person name="Barry K."/>
            <person name="Brewer H.M."/>
            <person name="Purvine S.O."/>
            <person name="Wright A.T."/>
            <person name="Boxma B."/>
            <person name="Van Alen T."/>
            <person name="Hackstein J.H."/>
            <person name="Baker S.E."/>
            <person name="Grigoriev I.V."/>
            <person name="O'Malley M.A."/>
        </authorList>
    </citation>
    <scope>NUCLEOTIDE SEQUENCE [LARGE SCALE GENOMIC DNA]</scope>
    <source>
        <strain evidence="2">finn</strain>
    </source>
</reference>
<dbReference type="InterPro" id="IPR016024">
    <property type="entry name" value="ARM-type_fold"/>
</dbReference>
<comment type="caution">
    <text evidence="1">The sequence shown here is derived from an EMBL/GenBank/DDBJ whole genome shotgun (WGS) entry which is preliminary data.</text>
</comment>
<sequence>MLFTFKLKDLIKLESILDFFKNLSLYKDSAIHIIRITGIIHLLLDILSIRKKTLQYKSLMTLCNLSNYKENKAFFLANDSYIKGLLPILKSKNIKNIYIVTLLFWIILYNNQKAHAFFKRLNISDKIQDLYSSLCLGK</sequence>
<name>A0A1Y1VFB5_9FUNG</name>
<dbReference type="InterPro" id="IPR030791">
    <property type="entry name" value="Rotatin"/>
</dbReference>
<dbReference type="GO" id="GO:0032053">
    <property type="term" value="P:ciliary basal body organization"/>
    <property type="evidence" value="ECO:0007669"/>
    <property type="project" value="TreeGrafter"/>
</dbReference>
<dbReference type="GO" id="GO:0036064">
    <property type="term" value="C:ciliary basal body"/>
    <property type="evidence" value="ECO:0007669"/>
    <property type="project" value="InterPro"/>
</dbReference>
<dbReference type="EMBL" id="MCFH01000013">
    <property type="protein sequence ID" value="ORX53425.1"/>
    <property type="molecule type" value="Genomic_DNA"/>
</dbReference>
<evidence type="ECO:0000313" key="2">
    <source>
        <dbReference type="Proteomes" id="UP000193719"/>
    </source>
</evidence>
<evidence type="ECO:0000313" key="1">
    <source>
        <dbReference type="EMBL" id="ORX53425.1"/>
    </source>
</evidence>
<organism evidence="1 2">
    <name type="scientific">Piromyces finnis</name>
    <dbReference type="NCBI Taxonomy" id="1754191"/>
    <lineage>
        <taxon>Eukaryota</taxon>
        <taxon>Fungi</taxon>
        <taxon>Fungi incertae sedis</taxon>
        <taxon>Chytridiomycota</taxon>
        <taxon>Chytridiomycota incertae sedis</taxon>
        <taxon>Neocallimastigomycetes</taxon>
        <taxon>Neocallimastigales</taxon>
        <taxon>Neocallimastigaceae</taxon>
        <taxon>Piromyces</taxon>
    </lineage>
</organism>
<proteinExistence type="predicted"/>
<dbReference type="AlphaFoldDB" id="A0A1Y1VFB5"/>
<dbReference type="PANTHER" id="PTHR31691">
    <property type="entry name" value="ROTATIN"/>
    <property type="match status" value="1"/>
</dbReference>
<keyword evidence="2" id="KW-1185">Reference proteome</keyword>
<reference evidence="1 2" key="2">
    <citation type="submission" date="2016-08" db="EMBL/GenBank/DDBJ databases">
        <title>Pervasive Adenine N6-methylation of Active Genes in Fungi.</title>
        <authorList>
            <consortium name="DOE Joint Genome Institute"/>
            <person name="Mondo S.J."/>
            <person name="Dannebaum R.O."/>
            <person name="Kuo R.C."/>
            <person name="Labutti K."/>
            <person name="Haridas S."/>
            <person name="Kuo A."/>
            <person name="Salamov A."/>
            <person name="Ahrendt S.R."/>
            <person name="Lipzen A."/>
            <person name="Sullivan W."/>
            <person name="Andreopoulos W.B."/>
            <person name="Clum A."/>
            <person name="Lindquist E."/>
            <person name="Daum C."/>
            <person name="Ramamoorthy G.K."/>
            <person name="Gryganskyi A."/>
            <person name="Culley D."/>
            <person name="Magnuson J.K."/>
            <person name="James T.Y."/>
            <person name="O'Malley M.A."/>
            <person name="Stajich J.E."/>
            <person name="Spatafora J.W."/>
            <person name="Visel A."/>
            <person name="Grigoriev I.V."/>
        </authorList>
    </citation>
    <scope>NUCLEOTIDE SEQUENCE [LARGE SCALE GENOMIC DNA]</scope>
    <source>
        <strain evidence="2">finn</strain>
    </source>
</reference>
<dbReference type="STRING" id="1754191.A0A1Y1VFB5"/>
<dbReference type="GO" id="GO:0005814">
    <property type="term" value="C:centriole"/>
    <property type="evidence" value="ECO:0007669"/>
    <property type="project" value="TreeGrafter"/>
</dbReference>
<dbReference type="PANTHER" id="PTHR31691:SF1">
    <property type="entry name" value="ROTATIN"/>
    <property type="match status" value="1"/>
</dbReference>
<dbReference type="InterPro" id="IPR011989">
    <property type="entry name" value="ARM-like"/>
</dbReference>
<dbReference type="Gene3D" id="1.25.10.10">
    <property type="entry name" value="Leucine-rich Repeat Variant"/>
    <property type="match status" value="1"/>
</dbReference>
<dbReference type="Proteomes" id="UP000193719">
    <property type="component" value="Unassembled WGS sequence"/>
</dbReference>
<dbReference type="SUPFAM" id="SSF48371">
    <property type="entry name" value="ARM repeat"/>
    <property type="match status" value="1"/>
</dbReference>
<protein>
    <submittedName>
        <fullName evidence="1">Uncharacterized protein</fullName>
    </submittedName>
</protein>